<evidence type="ECO:0000256" key="1">
    <source>
        <dbReference type="SAM" id="Phobius"/>
    </source>
</evidence>
<accession>A0A850HIS9</accession>
<dbReference type="CDD" id="cd01948">
    <property type="entry name" value="EAL"/>
    <property type="match status" value="1"/>
</dbReference>
<dbReference type="InterPro" id="IPR029787">
    <property type="entry name" value="Nucleotide_cyclase"/>
</dbReference>
<dbReference type="PANTHER" id="PTHR44757">
    <property type="entry name" value="DIGUANYLATE CYCLASE DGCP"/>
    <property type="match status" value="1"/>
</dbReference>
<evidence type="ECO:0000259" key="3">
    <source>
        <dbReference type="PROSITE" id="PS50887"/>
    </source>
</evidence>
<feature type="transmembrane region" description="Helical" evidence="1">
    <location>
        <begin position="26"/>
        <end position="46"/>
    </location>
</feature>
<dbReference type="Proteomes" id="UP000546031">
    <property type="component" value="Unassembled WGS sequence"/>
</dbReference>
<feature type="transmembrane region" description="Helical" evidence="1">
    <location>
        <begin position="82"/>
        <end position="102"/>
    </location>
</feature>
<dbReference type="InterPro" id="IPR000160">
    <property type="entry name" value="GGDEF_dom"/>
</dbReference>
<sequence>MFRSQSTAHKKAESILHEIYRPILRGYFAAFALYYFAMFPTHLLYFTGLERIQMGSLSFIAGLIGTYGFLRLRKRAHPDHSAAIFMVMNISVVFNVMAALTINFQPEKLTYFVMMVMVFGLASSNLRQSLLSIGLALLAMLYFLPRADASTDLVYAFLTFAAALASLSIAYLLRKSIMDIAKAKLAAQGQLEEAKVIGQELREKSLSDSLTKLPNRRAFFGALRNTLTRVGASQDTDEGAERGWLILIDLDGFKAVNDIHGHMTGDALLQEVSQRLKLCTGQGTHVSRMGGDEFNVLLTSSQYEDAIRARCEEWLMAISKPYAIDGRHVQISASIGCKELEPGISSRAQISQADYALMVAKKQGKNRVVIFNDDHALQAEAQHEVERALRNASLADEITLVFQPQFDLAKNQIVRAEALARWESPSIGNVEPRRFIRIAEESGLITGITLTVAQKAFAALRDWADPLPVSINLSSFDLMSDPTISQIIKLADDYATDPSLVEFEVTETAMMADFDKANANLRKLTAHGFTIALDDFGTGYSNFSYLRALPIQKLKIDRSFLDNPSDPLTSQILNSLVGMSRVLGLCCLIEGVEDEIDLLIAKRSGVELIQGYYTGEPMADEELHRLRAAQPRDLPPHAVNA</sequence>
<proteinExistence type="predicted"/>
<dbReference type="PROSITE" id="PS50883">
    <property type="entry name" value="EAL"/>
    <property type="match status" value="1"/>
</dbReference>
<keyword evidence="1" id="KW-0812">Transmembrane</keyword>
<dbReference type="SUPFAM" id="SSF141868">
    <property type="entry name" value="EAL domain-like"/>
    <property type="match status" value="1"/>
</dbReference>
<dbReference type="InterPro" id="IPR001633">
    <property type="entry name" value="EAL_dom"/>
</dbReference>
<feature type="transmembrane region" description="Helical" evidence="1">
    <location>
        <begin position="153"/>
        <end position="173"/>
    </location>
</feature>
<comment type="caution">
    <text evidence="4">The sequence shown here is derived from an EMBL/GenBank/DDBJ whole genome shotgun (WGS) entry which is preliminary data.</text>
</comment>
<dbReference type="SMART" id="SM00052">
    <property type="entry name" value="EAL"/>
    <property type="match status" value="1"/>
</dbReference>
<dbReference type="CDD" id="cd01949">
    <property type="entry name" value="GGDEF"/>
    <property type="match status" value="1"/>
</dbReference>
<dbReference type="InterPro" id="IPR052155">
    <property type="entry name" value="Biofilm_reg_signaling"/>
</dbReference>
<keyword evidence="1" id="KW-0472">Membrane</keyword>
<dbReference type="Pfam" id="PF00563">
    <property type="entry name" value="EAL"/>
    <property type="match status" value="1"/>
</dbReference>
<reference evidence="4 5" key="1">
    <citation type="submission" date="2020-06" db="EMBL/GenBank/DDBJ databases">
        <title>Altererythrobacter lutimaris sp. nov., a marine bacterium isolated from a tidal flat.</title>
        <authorList>
            <person name="Kim D."/>
            <person name="Yoo Y."/>
            <person name="Kim J.-J."/>
        </authorList>
    </citation>
    <scope>NUCLEOTIDE SEQUENCE [LARGE SCALE GENOMIC DNA]</scope>
    <source>
        <strain evidence="4 5">JGD-16</strain>
    </source>
</reference>
<keyword evidence="5" id="KW-1185">Reference proteome</keyword>
<feature type="domain" description="EAL" evidence="2">
    <location>
        <begin position="382"/>
        <end position="631"/>
    </location>
</feature>
<dbReference type="PROSITE" id="PS50887">
    <property type="entry name" value="GGDEF"/>
    <property type="match status" value="1"/>
</dbReference>
<dbReference type="NCBIfam" id="TIGR00254">
    <property type="entry name" value="GGDEF"/>
    <property type="match status" value="1"/>
</dbReference>
<keyword evidence="1" id="KW-1133">Transmembrane helix</keyword>
<name>A0A850HIS9_9SPHN</name>
<evidence type="ECO:0000259" key="2">
    <source>
        <dbReference type="PROSITE" id="PS50883"/>
    </source>
</evidence>
<dbReference type="InterPro" id="IPR035919">
    <property type="entry name" value="EAL_sf"/>
</dbReference>
<feature type="transmembrane region" description="Helical" evidence="1">
    <location>
        <begin position="52"/>
        <end position="70"/>
    </location>
</feature>
<dbReference type="InterPro" id="IPR043128">
    <property type="entry name" value="Rev_trsase/Diguanyl_cyclase"/>
</dbReference>
<gene>
    <name evidence="4" type="ORF">HUO12_12315</name>
</gene>
<protein>
    <submittedName>
        <fullName evidence="4">EAL domain-containing protein</fullName>
    </submittedName>
</protein>
<dbReference type="RefSeq" id="WP_176273880.1">
    <property type="nucleotide sequence ID" value="NZ_JABWTA010000001.1"/>
</dbReference>
<feature type="domain" description="GGDEF" evidence="3">
    <location>
        <begin position="241"/>
        <end position="373"/>
    </location>
</feature>
<dbReference type="AlphaFoldDB" id="A0A850HIS9"/>
<dbReference type="Pfam" id="PF00990">
    <property type="entry name" value="GGDEF"/>
    <property type="match status" value="1"/>
</dbReference>
<dbReference type="SMART" id="SM00267">
    <property type="entry name" value="GGDEF"/>
    <property type="match status" value="1"/>
</dbReference>
<evidence type="ECO:0000313" key="5">
    <source>
        <dbReference type="Proteomes" id="UP000546031"/>
    </source>
</evidence>
<dbReference type="PANTHER" id="PTHR44757:SF2">
    <property type="entry name" value="BIOFILM ARCHITECTURE MAINTENANCE PROTEIN MBAA"/>
    <property type="match status" value="1"/>
</dbReference>
<dbReference type="SUPFAM" id="SSF55073">
    <property type="entry name" value="Nucleotide cyclase"/>
    <property type="match status" value="1"/>
</dbReference>
<dbReference type="Gene3D" id="3.20.20.450">
    <property type="entry name" value="EAL domain"/>
    <property type="match status" value="1"/>
</dbReference>
<dbReference type="Gene3D" id="3.30.70.270">
    <property type="match status" value="1"/>
</dbReference>
<organism evidence="4 5">
    <name type="scientific">Altererythrobacter lutimaris</name>
    <dbReference type="NCBI Taxonomy" id="2743979"/>
    <lineage>
        <taxon>Bacteria</taxon>
        <taxon>Pseudomonadati</taxon>
        <taxon>Pseudomonadota</taxon>
        <taxon>Alphaproteobacteria</taxon>
        <taxon>Sphingomonadales</taxon>
        <taxon>Erythrobacteraceae</taxon>
        <taxon>Altererythrobacter</taxon>
    </lineage>
</organism>
<feature type="transmembrane region" description="Helical" evidence="1">
    <location>
        <begin position="130"/>
        <end position="147"/>
    </location>
</feature>
<dbReference type="EMBL" id="JABWTA010000001">
    <property type="protein sequence ID" value="NVE95682.1"/>
    <property type="molecule type" value="Genomic_DNA"/>
</dbReference>
<evidence type="ECO:0000313" key="4">
    <source>
        <dbReference type="EMBL" id="NVE95682.1"/>
    </source>
</evidence>